<organism evidence="11 12">
    <name type="scientific">Trichuris trichiura</name>
    <name type="common">Whipworm</name>
    <name type="synonym">Trichocephalus trichiurus</name>
    <dbReference type="NCBI Taxonomy" id="36087"/>
    <lineage>
        <taxon>Eukaryota</taxon>
        <taxon>Metazoa</taxon>
        <taxon>Ecdysozoa</taxon>
        <taxon>Nematoda</taxon>
        <taxon>Enoplea</taxon>
        <taxon>Dorylaimia</taxon>
        <taxon>Trichinellida</taxon>
        <taxon>Trichuridae</taxon>
        <taxon>Trichuris</taxon>
    </lineage>
</organism>
<gene>
    <name evidence="11" type="ORF">TTRE_0000196201</name>
</gene>
<reference evidence="11" key="1">
    <citation type="submission" date="2014-01" db="EMBL/GenBank/DDBJ databases">
        <authorList>
            <person name="Aslett M."/>
        </authorList>
    </citation>
    <scope>NUCLEOTIDE SEQUENCE</scope>
</reference>
<evidence type="ECO:0000256" key="1">
    <source>
        <dbReference type="ARBA" id="ARBA00004584"/>
    </source>
</evidence>
<keyword evidence="9" id="KW-0539">Nucleus</keyword>
<reference evidence="11" key="2">
    <citation type="submission" date="2014-03" db="EMBL/GenBank/DDBJ databases">
        <title>The whipworm genome and dual-species transcriptomics of an intimate host-pathogen interaction.</title>
        <authorList>
            <person name="Foth B.J."/>
            <person name="Tsai I.J."/>
            <person name="Reid A.J."/>
            <person name="Bancroft A.J."/>
            <person name="Nichol S."/>
            <person name="Tracey A."/>
            <person name="Holroyd N."/>
            <person name="Cotton J.A."/>
            <person name="Stanley E.J."/>
            <person name="Zarowiecki M."/>
            <person name="Liu J.Z."/>
            <person name="Huckvale T."/>
            <person name="Cooper P.J."/>
            <person name="Grencis R.K."/>
            <person name="Berriman M."/>
        </authorList>
    </citation>
    <scope>NUCLEOTIDE SEQUENCE [LARGE SCALE GENOMIC DNA]</scope>
</reference>
<evidence type="ECO:0000256" key="5">
    <source>
        <dbReference type="ARBA" id="ARBA00022776"/>
    </source>
</evidence>
<feature type="domain" description="Chromosome segregation protein Spc25 C-terminal" evidence="10">
    <location>
        <begin position="155"/>
        <end position="222"/>
    </location>
</feature>
<evidence type="ECO:0000313" key="11">
    <source>
        <dbReference type="EMBL" id="CDW53697.1"/>
    </source>
</evidence>
<comment type="subcellular location">
    <subcellularLocation>
        <location evidence="1">Chromosome</location>
        <location evidence="1">Centromere</location>
    </subcellularLocation>
    <subcellularLocation>
        <location evidence="9">Nucleus</location>
    </subcellularLocation>
    <subcellularLocation>
        <location evidence="9">Chromosome</location>
        <location evidence="9">Centromere</location>
        <location evidence="9">Kinetochore</location>
    </subcellularLocation>
</comment>
<dbReference type="AlphaFoldDB" id="A0A077YZX9"/>
<keyword evidence="8 9" id="KW-0137">Centromere</keyword>
<name>A0A077YZX9_TRITR</name>
<dbReference type="InterPro" id="IPR013255">
    <property type="entry name" value="Spc25_C"/>
</dbReference>
<evidence type="ECO:0000256" key="3">
    <source>
        <dbReference type="ARBA" id="ARBA00022454"/>
    </source>
</evidence>
<evidence type="ECO:0000256" key="7">
    <source>
        <dbReference type="ARBA" id="ARBA00023306"/>
    </source>
</evidence>
<keyword evidence="4 9" id="KW-0132">Cell division</keyword>
<evidence type="ECO:0000256" key="6">
    <source>
        <dbReference type="ARBA" id="ARBA00023054"/>
    </source>
</evidence>
<dbReference type="GO" id="GO:0031262">
    <property type="term" value="C:Ndc80 complex"/>
    <property type="evidence" value="ECO:0007669"/>
    <property type="project" value="InterPro"/>
</dbReference>
<protein>
    <recommendedName>
        <fullName evidence="9">Kinetochore protein SPC25</fullName>
    </recommendedName>
</protein>
<dbReference type="CDD" id="cd23784">
    <property type="entry name" value="RWD_Spc25"/>
    <property type="match status" value="1"/>
</dbReference>
<dbReference type="GO" id="GO:0005634">
    <property type="term" value="C:nucleus"/>
    <property type="evidence" value="ECO:0007669"/>
    <property type="project" value="UniProtKB-SubCell"/>
</dbReference>
<dbReference type="OrthoDB" id="6353017at2759"/>
<evidence type="ECO:0000256" key="4">
    <source>
        <dbReference type="ARBA" id="ARBA00022618"/>
    </source>
</evidence>
<sequence>MSDLVCGNELAPDAELRTVLTSGNEIASRVEVFQGIIAHLQDWQTSILNKAADEVKRLKEECTVETLDLINAVAEVDSDERNTEVSFELLSTTRNKIEAYEKLKNTTALVEVALCKAEETVKLVGRIRNYYAKELGCLVAMLGLHVAIGPVDSAGGCITLTFTRLNSDIPNVACKLIIQKTSDCYKLLNMQPYVEPIVQLVDDLNRTRKWTTFLTRVRGQFQRFLTH</sequence>
<comment type="function">
    <text evidence="9">Acts as a component of the essential kinetochore-associated NDC80 complex, which is required for chromosome segregation and spindle checkpoint activity.</text>
</comment>
<dbReference type="Proteomes" id="UP000030665">
    <property type="component" value="Unassembled WGS sequence"/>
</dbReference>
<comment type="subunit">
    <text evidence="9">Component of the NDC80 complex.</text>
</comment>
<keyword evidence="7 9" id="KW-0131">Cell cycle</keyword>
<evidence type="ECO:0000256" key="9">
    <source>
        <dbReference type="RuleBase" id="RU367150"/>
    </source>
</evidence>
<evidence type="ECO:0000256" key="2">
    <source>
        <dbReference type="ARBA" id="ARBA00006379"/>
    </source>
</evidence>
<dbReference type="GO" id="GO:0007059">
    <property type="term" value="P:chromosome segregation"/>
    <property type="evidence" value="ECO:0007669"/>
    <property type="project" value="InterPro"/>
</dbReference>
<proteinExistence type="inferred from homology"/>
<evidence type="ECO:0000259" key="10">
    <source>
        <dbReference type="Pfam" id="PF08234"/>
    </source>
</evidence>
<dbReference type="Gene3D" id="3.30.457.50">
    <property type="entry name" value="Chromosome segregation protein Spc25"/>
    <property type="match status" value="1"/>
</dbReference>
<evidence type="ECO:0000313" key="12">
    <source>
        <dbReference type="Proteomes" id="UP000030665"/>
    </source>
</evidence>
<accession>A0A077YZX9</accession>
<dbReference type="Pfam" id="PF08234">
    <property type="entry name" value="Spindle_Spc25"/>
    <property type="match status" value="1"/>
</dbReference>
<dbReference type="EMBL" id="HG805863">
    <property type="protein sequence ID" value="CDW53697.1"/>
    <property type="molecule type" value="Genomic_DNA"/>
</dbReference>
<keyword evidence="5 9" id="KW-0498">Mitosis</keyword>
<keyword evidence="12" id="KW-1185">Reference proteome</keyword>
<keyword evidence="9" id="KW-0995">Kinetochore</keyword>
<comment type="similarity">
    <text evidence="2 9">Belongs to the SPC25 family.</text>
</comment>
<dbReference type="GO" id="GO:0051301">
    <property type="term" value="P:cell division"/>
    <property type="evidence" value="ECO:0007669"/>
    <property type="project" value="UniProtKB-UniRule"/>
</dbReference>
<evidence type="ECO:0000256" key="8">
    <source>
        <dbReference type="ARBA" id="ARBA00023328"/>
    </source>
</evidence>
<keyword evidence="3 9" id="KW-0158">Chromosome</keyword>
<keyword evidence="6" id="KW-0175">Coiled coil</keyword>